<dbReference type="SUPFAM" id="SSF51197">
    <property type="entry name" value="Clavaminate synthase-like"/>
    <property type="match status" value="1"/>
</dbReference>
<reference evidence="3" key="1">
    <citation type="submission" date="2021-11" db="EMBL/GenBank/DDBJ databases">
        <authorList>
            <consortium name="Genoscope - CEA"/>
            <person name="William W."/>
        </authorList>
    </citation>
    <scope>NUCLEOTIDE SEQUENCE</scope>
</reference>
<evidence type="ECO:0000256" key="1">
    <source>
        <dbReference type="SAM" id="Phobius"/>
    </source>
</evidence>
<feature type="domain" description="JmjC" evidence="2">
    <location>
        <begin position="171"/>
        <end position="312"/>
    </location>
</feature>
<dbReference type="Pfam" id="PF13621">
    <property type="entry name" value="Cupin_8"/>
    <property type="match status" value="1"/>
</dbReference>
<dbReference type="EMBL" id="CAKKNE010000005">
    <property type="protein sequence ID" value="CAH0376054.1"/>
    <property type="molecule type" value="Genomic_DNA"/>
</dbReference>
<keyword evidence="1" id="KW-0472">Membrane</keyword>
<name>A0A8J2SZD5_9STRA</name>
<dbReference type="Proteomes" id="UP000789595">
    <property type="component" value="Unassembled WGS sequence"/>
</dbReference>
<keyword evidence="4" id="KW-1185">Reference proteome</keyword>
<evidence type="ECO:0000259" key="2">
    <source>
        <dbReference type="PROSITE" id="PS51184"/>
    </source>
</evidence>
<dbReference type="PANTHER" id="PTHR12461">
    <property type="entry name" value="HYPOXIA-INDUCIBLE FACTOR 1 ALPHA INHIBITOR-RELATED"/>
    <property type="match status" value="1"/>
</dbReference>
<dbReference type="Gene3D" id="2.60.120.650">
    <property type="entry name" value="Cupin"/>
    <property type="match status" value="1"/>
</dbReference>
<dbReference type="OrthoDB" id="424465at2759"/>
<dbReference type="InterPro" id="IPR041667">
    <property type="entry name" value="Cupin_8"/>
</dbReference>
<dbReference type="PROSITE" id="PS51184">
    <property type="entry name" value="JMJC"/>
    <property type="match status" value="1"/>
</dbReference>
<sequence>MGSKRQKRNKKAAELAAEARQNQKKVWGARLSLGVVLVAVAAAYLKEDEVDISRISESRHCPRDKIKEFRHVPTFAVPPSCPYVVRSFVKDGEWLGAKFLNRLQNAQGPPSIEYDELSRGNMFTYYDKQRHSTLPASSTYSKKIASSPRQLLNNIKKSRAARFGGPLRQISPYLESEMINTRWAEEARTTWDVRDSPRPTGLWVGGRNTSSASHFDLFANFHVLLSGRKRVSLAPPIDHFKFKFWPAPHPHARQARVEASFETPAITLKEGDAVYVPSGWVHKVIAERVAAAASFTALPPEFQSFEGLVREQVGAMFVDRGWSQVRAIGIIRVYLPAVAKFWLGEDIAQSVLSNYADSYDRVAKEVPPLAKCPVPPDRDIRIALRYANATANAFSWFRADLAVLFFGPFADTVVQRVPHPALKGAQRWAAAAAFVRECCLFNSANRGFLLRAVLERPAVLDFDDDEDEDEEDE</sequence>
<evidence type="ECO:0000313" key="3">
    <source>
        <dbReference type="EMBL" id="CAH0376054.1"/>
    </source>
</evidence>
<evidence type="ECO:0000313" key="4">
    <source>
        <dbReference type="Proteomes" id="UP000789595"/>
    </source>
</evidence>
<accession>A0A8J2SZD5</accession>
<keyword evidence="1" id="KW-0812">Transmembrane</keyword>
<keyword evidence="1" id="KW-1133">Transmembrane helix</keyword>
<dbReference type="AlphaFoldDB" id="A0A8J2SZD5"/>
<gene>
    <name evidence="3" type="ORF">PECAL_5P06080</name>
</gene>
<dbReference type="PANTHER" id="PTHR12461:SF105">
    <property type="entry name" value="HYPOXIA-INDUCIBLE FACTOR 1-ALPHA INHIBITOR"/>
    <property type="match status" value="1"/>
</dbReference>
<comment type="caution">
    <text evidence="3">The sequence shown here is derived from an EMBL/GenBank/DDBJ whole genome shotgun (WGS) entry which is preliminary data.</text>
</comment>
<proteinExistence type="predicted"/>
<protein>
    <recommendedName>
        <fullName evidence="2">JmjC domain-containing protein</fullName>
    </recommendedName>
</protein>
<organism evidence="3 4">
    <name type="scientific">Pelagomonas calceolata</name>
    <dbReference type="NCBI Taxonomy" id="35677"/>
    <lineage>
        <taxon>Eukaryota</taxon>
        <taxon>Sar</taxon>
        <taxon>Stramenopiles</taxon>
        <taxon>Ochrophyta</taxon>
        <taxon>Pelagophyceae</taxon>
        <taxon>Pelagomonadales</taxon>
        <taxon>Pelagomonadaceae</taxon>
        <taxon>Pelagomonas</taxon>
    </lineage>
</organism>
<feature type="transmembrane region" description="Helical" evidence="1">
    <location>
        <begin position="27"/>
        <end position="45"/>
    </location>
</feature>
<dbReference type="InterPro" id="IPR003347">
    <property type="entry name" value="JmjC_dom"/>
</dbReference>